<dbReference type="OrthoDB" id="8709537at2759"/>
<dbReference type="Proteomes" id="UP000194236">
    <property type="component" value="Unassembled WGS sequence"/>
</dbReference>
<dbReference type="CDD" id="cd16865">
    <property type="entry name" value="ARID_ARID1A-like"/>
    <property type="match status" value="1"/>
</dbReference>
<dbReference type="AlphaFoldDB" id="A0A1Y3B9T3"/>
<feature type="compositionally biased region" description="Low complexity" evidence="1">
    <location>
        <begin position="158"/>
        <end position="174"/>
    </location>
</feature>
<dbReference type="InterPro" id="IPR036431">
    <property type="entry name" value="ARID_dom_sf"/>
</dbReference>
<dbReference type="GO" id="GO:0045893">
    <property type="term" value="P:positive regulation of DNA-templated transcription"/>
    <property type="evidence" value="ECO:0007669"/>
    <property type="project" value="TreeGrafter"/>
</dbReference>
<dbReference type="EMBL" id="MUJZ01039437">
    <property type="protein sequence ID" value="OTF76005.1"/>
    <property type="molecule type" value="Genomic_DNA"/>
</dbReference>
<protein>
    <recommendedName>
        <fullName evidence="2">ARID domain-containing protein</fullName>
    </recommendedName>
</protein>
<organism evidence="3 4">
    <name type="scientific">Euroglyphus maynei</name>
    <name type="common">Mayne's house dust mite</name>
    <dbReference type="NCBI Taxonomy" id="6958"/>
    <lineage>
        <taxon>Eukaryota</taxon>
        <taxon>Metazoa</taxon>
        <taxon>Ecdysozoa</taxon>
        <taxon>Arthropoda</taxon>
        <taxon>Chelicerata</taxon>
        <taxon>Arachnida</taxon>
        <taxon>Acari</taxon>
        <taxon>Acariformes</taxon>
        <taxon>Sarcoptiformes</taxon>
        <taxon>Astigmata</taxon>
        <taxon>Psoroptidia</taxon>
        <taxon>Analgoidea</taxon>
        <taxon>Pyroglyphidae</taxon>
        <taxon>Pyroglyphinae</taxon>
        <taxon>Euroglyphus</taxon>
    </lineage>
</organism>
<feature type="compositionally biased region" description="Polar residues" evidence="1">
    <location>
        <begin position="224"/>
        <end position="239"/>
    </location>
</feature>
<evidence type="ECO:0000313" key="4">
    <source>
        <dbReference type="Proteomes" id="UP000194236"/>
    </source>
</evidence>
<dbReference type="InterPro" id="IPR001606">
    <property type="entry name" value="ARID_dom"/>
</dbReference>
<keyword evidence="4" id="KW-1185">Reference proteome</keyword>
<dbReference type="GO" id="GO:0003677">
    <property type="term" value="F:DNA binding"/>
    <property type="evidence" value="ECO:0007669"/>
    <property type="project" value="InterPro"/>
</dbReference>
<feature type="compositionally biased region" description="Pro residues" evidence="1">
    <location>
        <begin position="425"/>
        <end position="434"/>
    </location>
</feature>
<dbReference type="PANTHER" id="PTHR12656:SF5">
    <property type="entry name" value="TRITHORAX GROUP PROTEIN OSA"/>
    <property type="match status" value="1"/>
</dbReference>
<dbReference type="InterPro" id="IPR021906">
    <property type="entry name" value="BAF250/Osa"/>
</dbReference>
<evidence type="ECO:0000259" key="2">
    <source>
        <dbReference type="PROSITE" id="PS51011"/>
    </source>
</evidence>
<accession>A0A1Y3B9T3</accession>
<feature type="compositionally biased region" description="Low complexity" evidence="1">
    <location>
        <begin position="286"/>
        <end position="295"/>
    </location>
</feature>
<feature type="region of interest" description="Disordered" evidence="1">
    <location>
        <begin position="111"/>
        <end position="503"/>
    </location>
</feature>
<dbReference type="GO" id="GO:0005654">
    <property type="term" value="C:nucleoplasm"/>
    <property type="evidence" value="ECO:0007669"/>
    <property type="project" value="TreeGrafter"/>
</dbReference>
<dbReference type="PANTHER" id="PTHR12656">
    <property type="entry name" value="BRG-1 ASSOCIATED FACTOR 250 BAF250"/>
    <property type="match status" value="1"/>
</dbReference>
<proteinExistence type="predicted"/>
<feature type="compositionally biased region" description="Pro residues" evidence="1">
    <location>
        <begin position="207"/>
        <end position="218"/>
    </location>
</feature>
<dbReference type="SMART" id="SM00501">
    <property type="entry name" value="BRIGHT"/>
    <property type="match status" value="1"/>
</dbReference>
<dbReference type="GO" id="GO:0071565">
    <property type="term" value="C:nBAF complex"/>
    <property type="evidence" value="ECO:0007669"/>
    <property type="project" value="TreeGrafter"/>
</dbReference>
<evidence type="ECO:0000256" key="1">
    <source>
        <dbReference type="SAM" id="MobiDB-lite"/>
    </source>
</evidence>
<dbReference type="SMART" id="SM01014">
    <property type="entry name" value="ARID"/>
    <property type="match status" value="1"/>
</dbReference>
<dbReference type="GO" id="GO:0016514">
    <property type="term" value="C:SWI/SNF complex"/>
    <property type="evidence" value="ECO:0007669"/>
    <property type="project" value="InterPro"/>
</dbReference>
<gene>
    <name evidence="3" type="ORF">BLA29_004247</name>
</gene>
<feature type="compositionally biased region" description="Low complexity" evidence="1">
    <location>
        <begin position="401"/>
        <end position="415"/>
    </location>
</feature>
<name>A0A1Y3B9T3_EURMA</name>
<feature type="non-terminal residue" evidence="3">
    <location>
        <position position="503"/>
    </location>
</feature>
<dbReference type="GO" id="GO:0035060">
    <property type="term" value="C:brahma complex"/>
    <property type="evidence" value="ECO:0007669"/>
    <property type="project" value="InterPro"/>
</dbReference>
<reference evidence="3 4" key="1">
    <citation type="submission" date="2017-03" db="EMBL/GenBank/DDBJ databases">
        <title>Genome Survey of Euroglyphus maynei.</title>
        <authorList>
            <person name="Arlian L.G."/>
            <person name="Morgan M.S."/>
            <person name="Rider S.D."/>
        </authorList>
    </citation>
    <scope>NUCLEOTIDE SEQUENCE [LARGE SCALE GENOMIC DNA]</scope>
    <source>
        <strain evidence="3">Arlian Lab</strain>
        <tissue evidence="3">Whole body</tissue>
    </source>
</reference>
<comment type="caution">
    <text evidence="3">The sequence shown here is derived from an EMBL/GenBank/DDBJ whole genome shotgun (WGS) entry which is preliminary data.</text>
</comment>
<dbReference type="GO" id="GO:0006357">
    <property type="term" value="P:regulation of transcription by RNA polymerase II"/>
    <property type="evidence" value="ECO:0007669"/>
    <property type="project" value="TreeGrafter"/>
</dbReference>
<evidence type="ECO:0000313" key="3">
    <source>
        <dbReference type="EMBL" id="OTF76005.1"/>
    </source>
</evidence>
<dbReference type="GO" id="GO:0006338">
    <property type="term" value="P:chromatin remodeling"/>
    <property type="evidence" value="ECO:0007669"/>
    <property type="project" value="InterPro"/>
</dbReference>
<dbReference type="Pfam" id="PF01388">
    <property type="entry name" value="ARID"/>
    <property type="match status" value="1"/>
</dbReference>
<feature type="compositionally biased region" description="Polar residues" evidence="1">
    <location>
        <begin position="119"/>
        <end position="143"/>
    </location>
</feature>
<feature type="domain" description="ARID" evidence="2">
    <location>
        <begin position="4"/>
        <end position="95"/>
    </location>
</feature>
<dbReference type="Gene3D" id="1.10.150.60">
    <property type="entry name" value="ARID DNA-binding domain"/>
    <property type="match status" value="1"/>
</dbReference>
<dbReference type="GO" id="GO:0031491">
    <property type="term" value="F:nucleosome binding"/>
    <property type="evidence" value="ECO:0007669"/>
    <property type="project" value="TreeGrafter"/>
</dbReference>
<feature type="compositionally biased region" description="Pro residues" evidence="1">
    <location>
        <begin position="175"/>
        <end position="185"/>
    </location>
</feature>
<dbReference type="SUPFAM" id="SSF46774">
    <property type="entry name" value="ARID-like"/>
    <property type="match status" value="1"/>
</dbReference>
<sequence>MSDDPDRKPFLDKYFQFLDECGKPLNQVPTISKVPVDLYRLYMLVKERGGYLEVTNSKMWKDCAQLCNIANSSSASYTLRKQYMKHLLAFECKFDRGGIDVGPLLAAADASNVNRKKSAAQSKLTNSGRSTPTTPRLSPNDSPSVPIGNSGGVPSGAPGSYHPGHPQQHQGMHPGYPPPLPPPPSEMDQNNYGPNEHAPTYHHPHPQQGPYPPPPPHPDYPHHNSQQQTPYGGPNSTAGPNHHHPHHPNNIGNHESVSVKDPFADEDNISSPSSSSPARIPKSATGGQQPQQQQQQPPPPPGQYGSTRQPQHYPMPNPSGSFYGHASGPPPNSGPPHANSGYPDGYPAPDQPPHYPQRSNSAAPESAPPPNSVGGNQNPYGSRMTPGMNGPMHSHHPPGPYYGHGSYGQQQQPPYATNESHPGPVNGPQPPPSPSMARNSYEQHHSQHSGYPAGHRYPLPNNAPGQYPNRLPYGQPPPPSQSLHPHHSSSNANVGSVPPAPAN</sequence>
<dbReference type="PROSITE" id="PS51011">
    <property type="entry name" value="ARID"/>
    <property type="match status" value="1"/>
</dbReference>